<evidence type="ECO:0000313" key="1">
    <source>
        <dbReference type="EMBL" id="KAI8007207.1"/>
    </source>
</evidence>
<protein>
    <submittedName>
        <fullName evidence="1">Plant SNARE 11</fullName>
    </submittedName>
</protein>
<dbReference type="EMBL" id="CM045764">
    <property type="protein sequence ID" value="KAI8007207.1"/>
    <property type="molecule type" value="Genomic_DNA"/>
</dbReference>
<accession>A0ACC0H344</accession>
<reference evidence="1 2" key="1">
    <citation type="journal article" date="2022" name="Plant J.">
        <title>Chromosome-level genome of Camellia lanceoleosa provides a valuable resource for understanding genome evolution and self-incompatibility.</title>
        <authorList>
            <person name="Gong W."/>
            <person name="Xiao S."/>
            <person name="Wang L."/>
            <person name="Liao Z."/>
            <person name="Chang Y."/>
            <person name="Mo W."/>
            <person name="Hu G."/>
            <person name="Li W."/>
            <person name="Zhao G."/>
            <person name="Zhu H."/>
            <person name="Hu X."/>
            <person name="Ji K."/>
            <person name="Xiang X."/>
            <person name="Song Q."/>
            <person name="Yuan D."/>
            <person name="Jin S."/>
            <person name="Zhang L."/>
        </authorList>
    </citation>
    <scope>NUCLEOTIDE SEQUENCE [LARGE SCALE GENOMIC DNA]</scope>
    <source>
        <strain evidence="1">SQ_2022a</strain>
    </source>
</reference>
<gene>
    <name evidence="1" type="ORF">LOK49_LG07G01132</name>
</gene>
<proteinExistence type="predicted"/>
<sequence>MNRAKTSQSGFGSYSSFHQEYVECGPCRAMTNQGLIDNGNQMMDEADQAIDRSKKVVHDTINVGTDTAAALKAQLHYHSMDFHAIVLFLCVCSHLVGHNGIEGDWRSLTKEEDLELEEQLKHLNKPAAKTIQYAIVETIDGPNKYSGASAVLSVHQPGVMGKQYSAGRMMIQNGPDILQVGWRVDPTLFGDSSSRLFIYTNAGQSHCFNTNCPGFVIVDTNIPLGSVIEEVSIRGETPIEMEIYILQDLVTGNWWLGVANTNVGFWPKRILGGGLANLASHAEWGGEVFSPPGIPKPAMGGGQFLIGSTRYDAYFRSIALKSPSGGDINPHTYEFTNSRKLYDVKDEENKGAYFGHLVLYGGPAGS</sequence>
<keyword evidence="2" id="KW-1185">Reference proteome</keyword>
<comment type="caution">
    <text evidence="1">The sequence shown here is derived from an EMBL/GenBank/DDBJ whole genome shotgun (WGS) entry which is preliminary data.</text>
</comment>
<name>A0ACC0H344_9ERIC</name>
<dbReference type="Proteomes" id="UP001060215">
    <property type="component" value="Chromosome 7"/>
</dbReference>
<organism evidence="1 2">
    <name type="scientific">Camellia lanceoleosa</name>
    <dbReference type="NCBI Taxonomy" id="1840588"/>
    <lineage>
        <taxon>Eukaryota</taxon>
        <taxon>Viridiplantae</taxon>
        <taxon>Streptophyta</taxon>
        <taxon>Embryophyta</taxon>
        <taxon>Tracheophyta</taxon>
        <taxon>Spermatophyta</taxon>
        <taxon>Magnoliopsida</taxon>
        <taxon>eudicotyledons</taxon>
        <taxon>Gunneridae</taxon>
        <taxon>Pentapetalae</taxon>
        <taxon>asterids</taxon>
        <taxon>Ericales</taxon>
        <taxon>Theaceae</taxon>
        <taxon>Camellia</taxon>
    </lineage>
</organism>
<evidence type="ECO:0000313" key="2">
    <source>
        <dbReference type="Proteomes" id="UP001060215"/>
    </source>
</evidence>